<keyword evidence="2" id="KW-0444">Lipid biosynthesis</keyword>
<dbReference type="NCBIfam" id="TIGR00147">
    <property type="entry name" value="YegS/Rv2252/BmrU family lipid kinase"/>
    <property type="match status" value="1"/>
</dbReference>
<keyword evidence="9" id="KW-0443">Lipid metabolism</keyword>
<dbReference type="EC" id="2.7.1.-" evidence="13"/>
<evidence type="ECO:0000256" key="11">
    <source>
        <dbReference type="ARBA" id="ARBA00023264"/>
    </source>
</evidence>
<evidence type="ECO:0000256" key="4">
    <source>
        <dbReference type="ARBA" id="ARBA00022723"/>
    </source>
</evidence>
<dbReference type="InterPro" id="IPR017438">
    <property type="entry name" value="ATP-NAD_kinase_N"/>
</dbReference>
<dbReference type="InterPro" id="IPR005218">
    <property type="entry name" value="Diacylglycerol/lipid_kinase"/>
</dbReference>
<evidence type="ECO:0000256" key="7">
    <source>
        <dbReference type="ARBA" id="ARBA00022840"/>
    </source>
</evidence>
<dbReference type="PROSITE" id="PS50146">
    <property type="entry name" value="DAGK"/>
    <property type="match status" value="1"/>
</dbReference>
<evidence type="ECO:0000256" key="9">
    <source>
        <dbReference type="ARBA" id="ARBA00023098"/>
    </source>
</evidence>
<evidence type="ECO:0000256" key="1">
    <source>
        <dbReference type="ARBA" id="ARBA00001946"/>
    </source>
</evidence>
<dbReference type="InterPro" id="IPR001206">
    <property type="entry name" value="Diacylglycerol_kinase_cat_dom"/>
</dbReference>
<keyword evidence="3 13" id="KW-0808">Transferase</keyword>
<evidence type="ECO:0000256" key="3">
    <source>
        <dbReference type="ARBA" id="ARBA00022679"/>
    </source>
</evidence>
<feature type="domain" description="DAGKc" evidence="12">
    <location>
        <begin position="5"/>
        <end position="133"/>
    </location>
</feature>
<dbReference type="Gene3D" id="2.60.200.40">
    <property type="match status" value="1"/>
</dbReference>
<evidence type="ECO:0000256" key="2">
    <source>
        <dbReference type="ARBA" id="ARBA00022516"/>
    </source>
</evidence>
<organism evidence="13 14">
    <name type="scientific">Terrihabitans rhizophilus</name>
    <dbReference type="NCBI Taxonomy" id="3092662"/>
    <lineage>
        <taxon>Bacteria</taxon>
        <taxon>Pseudomonadati</taxon>
        <taxon>Pseudomonadota</taxon>
        <taxon>Alphaproteobacteria</taxon>
        <taxon>Hyphomicrobiales</taxon>
        <taxon>Terrihabitans</taxon>
    </lineage>
</organism>
<evidence type="ECO:0000256" key="5">
    <source>
        <dbReference type="ARBA" id="ARBA00022741"/>
    </source>
</evidence>
<proteinExistence type="predicted"/>
<evidence type="ECO:0000256" key="10">
    <source>
        <dbReference type="ARBA" id="ARBA00023209"/>
    </source>
</evidence>
<dbReference type="SMART" id="SM00046">
    <property type="entry name" value="DAGKc"/>
    <property type="match status" value="1"/>
</dbReference>
<dbReference type="EMBL" id="JAXAFJ010000001">
    <property type="protein sequence ID" value="MDX6804961.1"/>
    <property type="molecule type" value="Genomic_DNA"/>
</dbReference>
<keyword evidence="14" id="KW-1185">Reference proteome</keyword>
<accession>A0ABU4RQB7</accession>
<sequence>MHPQAFRRRALLLVNKKARSGTARVQDALDVLTASGVDLVEPAGLCTREDLDRCIRDNASGVDLVVAGGGDGTMNAAAGAIRDTGLPLGILPLGTANDLARSLSIPVNPVEAARVITAGAVRRLDLGNVNGHPFLNVASIGFSVNLARQLTSEAKKRFGVLGYAAAASRILSQSRPFTAFIDHDGTVEEVRTMQMSVGNGRFYGGGMTVESSATPFDGRLDFYSLEVEHWWQLVRLAPALRRGTHGQHASVRAFGTTELTIRTRRPHLVNTDGELLTSTPAHFTISRAALPVFVP</sequence>
<dbReference type="Proteomes" id="UP001274321">
    <property type="component" value="Unassembled WGS sequence"/>
</dbReference>
<dbReference type="PANTHER" id="PTHR12358">
    <property type="entry name" value="SPHINGOSINE KINASE"/>
    <property type="match status" value="1"/>
</dbReference>
<evidence type="ECO:0000256" key="8">
    <source>
        <dbReference type="ARBA" id="ARBA00022842"/>
    </source>
</evidence>
<dbReference type="InterPro" id="IPR050187">
    <property type="entry name" value="Lipid_Phosphate_FormReg"/>
</dbReference>
<dbReference type="Pfam" id="PF19279">
    <property type="entry name" value="YegS_C"/>
    <property type="match status" value="1"/>
</dbReference>
<dbReference type="InterPro" id="IPR045540">
    <property type="entry name" value="YegS/DAGK_C"/>
</dbReference>
<dbReference type="Gene3D" id="3.40.50.10330">
    <property type="entry name" value="Probable inorganic polyphosphate/atp-NAD kinase, domain 1"/>
    <property type="match status" value="1"/>
</dbReference>
<dbReference type="NCBIfam" id="NF009604">
    <property type="entry name" value="PRK13057.1"/>
    <property type="match status" value="1"/>
</dbReference>
<keyword evidence="4" id="KW-0479">Metal-binding</keyword>
<keyword evidence="11" id="KW-1208">Phospholipid metabolism</keyword>
<dbReference type="GO" id="GO:0016301">
    <property type="term" value="F:kinase activity"/>
    <property type="evidence" value="ECO:0007669"/>
    <property type="project" value="UniProtKB-KW"/>
</dbReference>
<dbReference type="SUPFAM" id="SSF111331">
    <property type="entry name" value="NAD kinase/diacylglycerol kinase-like"/>
    <property type="match status" value="1"/>
</dbReference>
<reference evidence="13 14" key="1">
    <citation type="submission" date="2023-11" db="EMBL/GenBank/DDBJ databases">
        <authorList>
            <person name="Bao R."/>
        </authorList>
    </citation>
    <scope>NUCLEOTIDE SEQUENCE [LARGE SCALE GENOMIC DNA]</scope>
    <source>
        <strain evidence="13 14">PJ23</strain>
    </source>
</reference>
<evidence type="ECO:0000259" key="12">
    <source>
        <dbReference type="PROSITE" id="PS50146"/>
    </source>
</evidence>
<keyword evidence="6 13" id="KW-0418">Kinase</keyword>
<evidence type="ECO:0000313" key="14">
    <source>
        <dbReference type="Proteomes" id="UP001274321"/>
    </source>
</evidence>
<dbReference type="RefSeq" id="WP_319843069.1">
    <property type="nucleotide sequence ID" value="NZ_JAXAFJ010000001.1"/>
</dbReference>
<comment type="cofactor">
    <cofactor evidence="1">
        <name>Mg(2+)</name>
        <dbReference type="ChEBI" id="CHEBI:18420"/>
    </cofactor>
</comment>
<name>A0ABU4RQB7_9HYPH</name>
<protein>
    <submittedName>
        <fullName evidence="13">Lipid kinase</fullName>
        <ecNumber evidence="13">2.7.1.-</ecNumber>
    </submittedName>
</protein>
<gene>
    <name evidence="13" type="ORF">SCD90_02685</name>
</gene>
<keyword evidence="8" id="KW-0460">Magnesium</keyword>
<keyword evidence="5" id="KW-0547">Nucleotide-binding</keyword>
<comment type="caution">
    <text evidence="13">The sequence shown here is derived from an EMBL/GenBank/DDBJ whole genome shotgun (WGS) entry which is preliminary data.</text>
</comment>
<evidence type="ECO:0000256" key="6">
    <source>
        <dbReference type="ARBA" id="ARBA00022777"/>
    </source>
</evidence>
<evidence type="ECO:0000313" key="13">
    <source>
        <dbReference type="EMBL" id="MDX6804961.1"/>
    </source>
</evidence>
<keyword evidence="10" id="KW-0594">Phospholipid biosynthesis</keyword>
<dbReference type="InterPro" id="IPR016064">
    <property type="entry name" value="NAD/diacylglycerol_kinase_sf"/>
</dbReference>
<dbReference type="Pfam" id="PF00781">
    <property type="entry name" value="DAGK_cat"/>
    <property type="match status" value="1"/>
</dbReference>
<keyword evidence="7" id="KW-0067">ATP-binding</keyword>
<dbReference type="PANTHER" id="PTHR12358:SF106">
    <property type="entry name" value="LIPID KINASE YEGS"/>
    <property type="match status" value="1"/>
</dbReference>